<sequence length="521" mass="53680">MGPPTALLDAGPDTHAALAGLERPLVPDTVLLPHAHNDHVLGLGDLLDDVRYGGHPASVCPGQRDSRAAGALWLRLPGALARAGVAGGGGVGGGPVRVSAFGVPHGANGQSHTLRLDGPGWAAALVTDAIDVPDEVAARWLAGLDLLVLSTPFADESAQPHTRRSVYDVREALAPSRGRIRRGGWCSATRRMGWTCATRPCCPPAGVTPTTACACHCLDQVLLTVAEVRRPPLQHAGTVARLLLHCPVSLPVTASLFEDEIHRRGLYTVPSMTAAAHPPLPALVDSGGAALLLIVVALQPEVRAFLGRGYAALTSSDPQVTHAFVSGLGWAGPLALIAGFVLQAVLPVLPALVMTAVTARAYGPLEGFVIVYVGTLLGAAAGYGLGRLVGDTLVRTLAGERARLAAHAFAERHGVQGVLMVRLMPVLSADVMNLVAGAARMGFRPFMLATAAGALPVTALVVWLSGSGQRLMWGLGLLSAVVGAVALGRWWLSRRAGAGRRDEGPVSEEGTGAESTPGNAG</sequence>
<proteinExistence type="predicted"/>
<organism evidence="10 11">
    <name type="scientific">Deinococcus multiflagellatus</name>
    <dbReference type="NCBI Taxonomy" id="1656887"/>
    <lineage>
        <taxon>Bacteria</taxon>
        <taxon>Thermotogati</taxon>
        <taxon>Deinococcota</taxon>
        <taxon>Deinococci</taxon>
        <taxon>Deinococcales</taxon>
        <taxon>Deinococcaceae</taxon>
        <taxon>Deinococcus</taxon>
    </lineage>
</organism>
<evidence type="ECO:0000256" key="3">
    <source>
        <dbReference type="ARBA" id="ARBA00022692"/>
    </source>
</evidence>
<dbReference type="SUPFAM" id="SSF56281">
    <property type="entry name" value="Metallo-hydrolase/oxidoreductase"/>
    <property type="match status" value="1"/>
</dbReference>
<dbReference type="Gene3D" id="3.60.15.10">
    <property type="entry name" value="Ribonuclease Z/Hydroxyacylglutathione hydrolase-like"/>
    <property type="match status" value="1"/>
</dbReference>
<evidence type="ECO:0000256" key="2">
    <source>
        <dbReference type="ARBA" id="ARBA00022475"/>
    </source>
</evidence>
<gene>
    <name evidence="10" type="ORF">ACFP90_06190</name>
</gene>
<name>A0ABW1ZHU9_9DEIO</name>
<feature type="transmembrane region" description="Helical" evidence="7">
    <location>
        <begin position="365"/>
        <end position="385"/>
    </location>
</feature>
<keyword evidence="4 7" id="KW-1133">Transmembrane helix</keyword>
<evidence type="ECO:0000256" key="1">
    <source>
        <dbReference type="ARBA" id="ARBA00004651"/>
    </source>
</evidence>
<evidence type="ECO:0000313" key="11">
    <source>
        <dbReference type="Proteomes" id="UP001596317"/>
    </source>
</evidence>
<evidence type="ECO:0000256" key="7">
    <source>
        <dbReference type="SAM" id="Phobius"/>
    </source>
</evidence>
<dbReference type="InterPro" id="IPR015414">
    <property type="entry name" value="TMEM64"/>
</dbReference>
<dbReference type="InterPro" id="IPR032816">
    <property type="entry name" value="VTT_dom"/>
</dbReference>
<feature type="domain" description="Metallo-beta-lactamase" evidence="9">
    <location>
        <begin position="7"/>
        <end position="157"/>
    </location>
</feature>
<reference evidence="11" key="1">
    <citation type="journal article" date="2019" name="Int. J. Syst. Evol. Microbiol.">
        <title>The Global Catalogue of Microorganisms (GCM) 10K type strain sequencing project: providing services to taxonomists for standard genome sequencing and annotation.</title>
        <authorList>
            <consortium name="The Broad Institute Genomics Platform"/>
            <consortium name="The Broad Institute Genome Sequencing Center for Infectious Disease"/>
            <person name="Wu L."/>
            <person name="Ma J."/>
        </authorList>
    </citation>
    <scope>NUCLEOTIDE SEQUENCE [LARGE SCALE GENOMIC DNA]</scope>
    <source>
        <strain evidence="11">CCUG 63830</strain>
    </source>
</reference>
<comment type="caution">
    <text evidence="10">The sequence shown here is derived from an EMBL/GenBank/DDBJ whole genome shotgun (WGS) entry which is preliminary data.</text>
</comment>
<evidence type="ECO:0000313" key="10">
    <source>
        <dbReference type="EMBL" id="MFC6659984.1"/>
    </source>
</evidence>
<dbReference type="PANTHER" id="PTHR12677">
    <property type="entry name" value="GOLGI APPARATUS MEMBRANE PROTEIN TVP38-RELATED"/>
    <property type="match status" value="1"/>
</dbReference>
<dbReference type="InterPro" id="IPR001279">
    <property type="entry name" value="Metallo-B-lactamas"/>
</dbReference>
<dbReference type="Pfam" id="PF12706">
    <property type="entry name" value="Lactamase_B_2"/>
    <property type="match status" value="1"/>
</dbReference>
<comment type="subcellular location">
    <subcellularLocation>
        <location evidence="1">Cell membrane</location>
        <topology evidence="1">Multi-pass membrane protein</topology>
    </subcellularLocation>
</comment>
<protein>
    <submittedName>
        <fullName evidence="10">VTT domain-containing protein</fullName>
    </submittedName>
</protein>
<feature type="domain" description="VTT" evidence="8">
    <location>
        <begin position="349"/>
        <end position="463"/>
    </location>
</feature>
<accession>A0ABW1ZHU9</accession>
<keyword evidence="2" id="KW-1003">Cell membrane</keyword>
<keyword evidence="3 7" id="KW-0812">Transmembrane</keyword>
<dbReference type="Proteomes" id="UP001596317">
    <property type="component" value="Unassembled WGS sequence"/>
</dbReference>
<feature type="region of interest" description="Disordered" evidence="6">
    <location>
        <begin position="499"/>
        <end position="521"/>
    </location>
</feature>
<evidence type="ECO:0000259" key="8">
    <source>
        <dbReference type="Pfam" id="PF09335"/>
    </source>
</evidence>
<dbReference type="EMBL" id="JBHSWB010000001">
    <property type="protein sequence ID" value="MFC6659984.1"/>
    <property type="molecule type" value="Genomic_DNA"/>
</dbReference>
<evidence type="ECO:0000256" key="5">
    <source>
        <dbReference type="ARBA" id="ARBA00023136"/>
    </source>
</evidence>
<dbReference type="PANTHER" id="PTHR12677:SF59">
    <property type="entry name" value="GOLGI APPARATUS MEMBRANE PROTEIN TVP38-RELATED"/>
    <property type="match status" value="1"/>
</dbReference>
<evidence type="ECO:0000256" key="4">
    <source>
        <dbReference type="ARBA" id="ARBA00022989"/>
    </source>
</evidence>
<evidence type="ECO:0000259" key="9">
    <source>
        <dbReference type="Pfam" id="PF12706"/>
    </source>
</evidence>
<feature type="transmembrane region" description="Helical" evidence="7">
    <location>
        <begin position="471"/>
        <end position="492"/>
    </location>
</feature>
<keyword evidence="11" id="KW-1185">Reference proteome</keyword>
<dbReference type="RefSeq" id="WP_380054774.1">
    <property type="nucleotide sequence ID" value="NZ_JBHSWB010000001.1"/>
</dbReference>
<dbReference type="InterPro" id="IPR036866">
    <property type="entry name" value="RibonucZ/Hydroxyglut_hydro"/>
</dbReference>
<keyword evidence="5 7" id="KW-0472">Membrane</keyword>
<evidence type="ECO:0000256" key="6">
    <source>
        <dbReference type="SAM" id="MobiDB-lite"/>
    </source>
</evidence>
<feature type="transmembrane region" description="Helical" evidence="7">
    <location>
        <begin position="446"/>
        <end position="465"/>
    </location>
</feature>
<feature type="transmembrane region" description="Helical" evidence="7">
    <location>
        <begin position="330"/>
        <end position="353"/>
    </location>
</feature>
<dbReference type="Pfam" id="PF09335">
    <property type="entry name" value="VTT_dom"/>
    <property type="match status" value="1"/>
</dbReference>